<keyword evidence="1" id="KW-0540">Nuclease</keyword>
<reference evidence="7 8" key="1">
    <citation type="journal article" date="2015" name="Genome Biol. Evol.">
        <title>Phylogenomic analyses indicate that early fungi evolved digesting cell walls of algal ancestors of land plants.</title>
        <authorList>
            <person name="Chang Y."/>
            <person name="Wang S."/>
            <person name="Sekimoto S."/>
            <person name="Aerts A.L."/>
            <person name="Choi C."/>
            <person name="Clum A."/>
            <person name="LaButti K.M."/>
            <person name="Lindquist E.A."/>
            <person name="Yee Ngan C."/>
            <person name="Ohm R.A."/>
            <person name="Salamov A.A."/>
            <person name="Grigoriev I.V."/>
            <person name="Spatafora J.W."/>
            <person name="Berbee M.L."/>
        </authorList>
    </citation>
    <scope>NUCLEOTIDE SEQUENCE [LARGE SCALE GENOMIC DNA]</scope>
    <source>
        <strain evidence="7 8">NRRL 1564</strain>
    </source>
</reference>
<evidence type="ECO:0000256" key="3">
    <source>
        <dbReference type="ARBA" id="ARBA00023239"/>
    </source>
</evidence>
<gene>
    <name evidence="7" type="ORF">COEREDRAFT_84430</name>
</gene>
<dbReference type="STRING" id="763665.A0A2G5BK40"/>
<dbReference type="PANTHER" id="PTHR13522">
    <property type="entry name" value="U6 SNRNA PHOSPHODIESTERASE 1"/>
    <property type="match status" value="1"/>
</dbReference>
<evidence type="ECO:0000256" key="5">
    <source>
        <dbReference type="ARBA" id="ARBA00029543"/>
    </source>
</evidence>
<dbReference type="OrthoDB" id="49151at2759"/>
<dbReference type="GO" id="GO:0005634">
    <property type="term" value="C:nucleus"/>
    <property type="evidence" value="ECO:0007669"/>
    <property type="project" value="TreeGrafter"/>
</dbReference>
<dbReference type="PANTHER" id="PTHR13522:SF3">
    <property type="entry name" value="U6 SNRNA PHOSPHODIESTERASE 1"/>
    <property type="match status" value="1"/>
</dbReference>
<keyword evidence="3" id="KW-0456">Lyase</keyword>
<dbReference type="InterPro" id="IPR009097">
    <property type="entry name" value="Cyclic_Pdiesterase"/>
</dbReference>
<evidence type="ECO:0000313" key="8">
    <source>
        <dbReference type="Proteomes" id="UP000242474"/>
    </source>
</evidence>
<evidence type="ECO:0000313" key="7">
    <source>
        <dbReference type="EMBL" id="PIA19107.1"/>
    </source>
</evidence>
<name>A0A2G5BK40_COERN</name>
<keyword evidence="4" id="KW-0539">Nucleus</keyword>
<dbReference type="EMBL" id="KZ303487">
    <property type="protein sequence ID" value="PIA19107.1"/>
    <property type="molecule type" value="Genomic_DNA"/>
</dbReference>
<keyword evidence="8" id="KW-1185">Reference proteome</keyword>
<dbReference type="Gene3D" id="3.90.1140.10">
    <property type="entry name" value="Cyclic phosphodiesterase"/>
    <property type="match status" value="1"/>
</dbReference>
<dbReference type="GO" id="GO:0034477">
    <property type="term" value="P:U6 snRNA 3'-end processing"/>
    <property type="evidence" value="ECO:0007669"/>
    <property type="project" value="InterPro"/>
</dbReference>
<dbReference type="Proteomes" id="UP000242474">
    <property type="component" value="Unassembled WGS sequence"/>
</dbReference>
<keyword evidence="2" id="KW-0378">Hydrolase</keyword>
<evidence type="ECO:0000256" key="4">
    <source>
        <dbReference type="ARBA" id="ARBA00023242"/>
    </source>
</evidence>
<organism evidence="7 8">
    <name type="scientific">Coemansia reversa (strain ATCC 12441 / NRRL 1564)</name>
    <dbReference type="NCBI Taxonomy" id="763665"/>
    <lineage>
        <taxon>Eukaryota</taxon>
        <taxon>Fungi</taxon>
        <taxon>Fungi incertae sedis</taxon>
        <taxon>Zoopagomycota</taxon>
        <taxon>Kickxellomycotina</taxon>
        <taxon>Kickxellomycetes</taxon>
        <taxon>Kickxellales</taxon>
        <taxon>Kickxellaceae</taxon>
        <taxon>Coemansia</taxon>
    </lineage>
</organism>
<dbReference type="GO" id="GO:0016829">
    <property type="term" value="F:lyase activity"/>
    <property type="evidence" value="ECO:0007669"/>
    <property type="project" value="UniProtKB-KW"/>
</dbReference>
<dbReference type="AlphaFoldDB" id="A0A2G5BK40"/>
<evidence type="ECO:0000256" key="1">
    <source>
        <dbReference type="ARBA" id="ARBA00022722"/>
    </source>
</evidence>
<evidence type="ECO:0000256" key="2">
    <source>
        <dbReference type="ARBA" id="ARBA00022801"/>
    </source>
</evidence>
<dbReference type="Pfam" id="PF09749">
    <property type="entry name" value="HVSL"/>
    <property type="match status" value="1"/>
</dbReference>
<evidence type="ECO:0000256" key="6">
    <source>
        <dbReference type="ARBA" id="ARBA00030030"/>
    </source>
</evidence>
<sequence length="173" mass="19218">MAKGWHVQDAVLLDSPHISLTRAFYVQEHQIQPFVRAVEACVADMSAFGVGFGGMQALANERGDRVFVAVAVKHGVDAVRQVLERVDRVMERFGKRVFFRHAQLHASVVRMELERSAEASGLERGRQIARGVGAAVGRQVEEEMVQCLEAARIDSLECIFGNRRFCIALGQQP</sequence>
<proteinExistence type="predicted"/>
<dbReference type="SUPFAM" id="SSF55144">
    <property type="entry name" value="LigT-like"/>
    <property type="match status" value="1"/>
</dbReference>
<dbReference type="GO" id="GO:0000175">
    <property type="term" value="F:3'-5'-RNA exonuclease activity"/>
    <property type="evidence" value="ECO:0007669"/>
    <property type="project" value="TreeGrafter"/>
</dbReference>
<dbReference type="InterPro" id="IPR027521">
    <property type="entry name" value="Usb1"/>
</dbReference>
<protein>
    <recommendedName>
        <fullName evidence="5">U6 snRNA phosphodiesterase 1</fullName>
    </recommendedName>
    <alternativeName>
        <fullName evidence="6">3'-5' RNA exonuclease USB1</fullName>
    </alternativeName>
</protein>
<accession>A0A2G5BK40</accession>